<accession>A0A4R1QX44</accession>
<keyword evidence="1" id="KW-1133">Transmembrane helix</keyword>
<feature type="domain" description="FMN-binding" evidence="2">
    <location>
        <begin position="57"/>
        <end position="130"/>
    </location>
</feature>
<dbReference type="Pfam" id="PF04205">
    <property type="entry name" value="FMN_bind"/>
    <property type="match status" value="1"/>
</dbReference>
<gene>
    <name evidence="3" type="ORF">EDD76_108230</name>
</gene>
<feature type="transmembrane region" description="Helical" evidence="1">
    <location>
        <begin position="12"/>
        <end position="31"/>
    </location>
</feature>
<evidence type="ECO:0000259" key="2">
    <source>
        <dbReference type="SMART" id="SM00900"/>
    </source>
</evidence>
<evidence type="ECO:0000313" key="4">
    <source>
        <dbReference type="Proteomes" id="UP000295718"/>
    </source>
</evidence>
<reference evidence="3 4" key="1">
    <citation type="submission" date="2019-03" db="EMBL/GenBank/DDBJ databases">
        <title>Genomic Encyclopedia of Type Strains, Phase IV (KMG-IV): sequencing the most valuable type-strain genomes for metagenomic binning, comparative biology and taxonomic classification.</title>
        <authorList>
            <person name="Goeker M."/>
        </authorList>
    </citation>
    <scope>NUCLEOTIDE SEQUENCE [LARGE SCALE GENOMIC DNA]</scope>
    <source>
        <strain evidence="3 4">DSM 100556</strain>
    </source>
</reference>
<dbReference type="OrthoDB" id="1757795at2"/>
<proteinExistence type="predicted"/>
<sequence length="131" mass="14103">MTTSKSIIAKTLKIIAIIFTILLCIIIVLLLTQKPKDLEILNVDVSAIKDGIYVGNADNGLVKAAVSVEISNGMILNISILEHDNLLGKPAEKIIDSIVEQQSLDVDAITSATYSSDTIRKAVENALRQGE</sequence>
<comment type="caution">
    <text evidence="3">The sequence shown here is derived from an EMBL/GenBank/DDBJ whole genome shotgun (WGS) entry which is preliminary data.</text>
</comment>
<dbReference type="GO" id="GO:0016020">
    <property type="term" value="C:membrane"/>
    <property type="evidence" value="ECO:0007669"/>
    <property type="project" value="InterPro"/>
</dbReference>
<dbReference type="Gene3D" id="3.90.1010.20">
    <property type="match status" value="1"/>
</dbReference>
<organism evidence="3 4">
    <name type="scientific">Kineothrix alysoides</name>
    <dbReference type="NCBI Taxonomy" id="1469948"/>
    <lineage>
        <taxon>Bacteria</taxon>
        <taxon>Bacillati</taxon>
        <taxon>Bacillota</taxon>
        <taxon>Clostridia</taxon>
        <taxon>Lachnospirales</taxon>
        <taxon>Lachnospiraceae</taxon>
        <taxon>Kineothrix</taxon>
    </lineage>
</organism>
<keyword evidence="1" id="KW-0472">Membrane</keyword>
<dbReference type="Proteomes" id="UP000295718">
    <property type="component" value="Unassembled WGS sequence"/>
</dbReference>
<keyword evidence="4" id="KW-1185">Reference proteome</keyword>
<dbReference type="STRING" id="1469948.GCA_000732725_03916"/>
<dbReference type="EMBL" id="SLUO01000008">
    <property type="protein sequence ID" value="TCL57695.1"/>
    <property type="molecule type" value="Genomic_DNA"/>
</dbReference>
<evidence type="ECO:0000256" key="1">
    <source>
        <dbReference type="SAM" id="Phobius"/>
    </source>
</evidence>
<protein>
    <submittedName>
        <fullName evidence="3">Uncharacterized protein with FMN-binding domain</fullName>
    </submittedName>
</protein>
<keyword evidence="1" id="KW-0812">Transmembrane</keyword>
<dbReference type="GO" id="GO:0010181">
    <property type="term" value="F:FMN binding"/>
    <property type="evidence" value="ECO:0007669"/>
    <property type="project" value="InterPro"/>
</dbReference>
<dbReference type="InterPro" id="IPR007329">
    <property type="entry name" value="FMN-bd"/>
</dbReference>
<evidence type="ECO:0000313" key="3">
    <source>
        <dbReference type="EMBL" id="TCL57695.1"/>
    </source>
</evidence>
<dbReference type="SMART" id="SM00900">
    <property type="entry name" value="FMN_bind"/>
    <property type="match status" value="1"/>
</dbReference>
<name>A0A4R1QX44_9FIRM</name>
<dbReference type="AlphaFoldDB" id="A0A4R1QX44"/>
<dbReference type="RefSeq" id="WP_031392538.1">
    <property type="nucleotide sequence ID" value="NZ_JPNB01000003.1"/>
</dbReference>